<comment type="caution">
    <text evidence="2">The sequence shown here is derived from an EMBL/GenBank/DDBJ whole genome shotgun (WGS) entry which is preliminary data.</text>
</comment>
<evidence type="ECO:0000313" key="3">
    <source>
        <dbReference type="Proteomes" id="UP000625711"/>
    </source>
</evidence>
<dbReference type="GO" id="GO:1902936">
    <property type="term" value="F:phosphatidylinositol bisphosphate binding"/>
    <property type="evidence" value="ECO:0007669"/>
    <property type="project" value="TreeGrafter"/>
</dbReference>
<dbReference type="Gene3D" id="1.20.5.1200">
    <property type="entry name" value="Alpha-tocopherol transfer"/>
    <property type="match status" value="1"/>
</dbReference>
<dbReference type="InterPro" id="IPR036865">
    <property type="entry name" value="CRAL-TRIO_dom_sf"/>
</dbReference>
<evidence type="ECO:0000259" key="1">
    <source>
        <dbReference type="PROSITE" id="PS50191"/>
    </source>
</evidence>
<dbReference type="CDD" id="cd00170">
    <property type="entry name" value="SEC14"/>
    <property type="match status" value="1"/>
</dbReference>
<dbReference type="SUPFAM" id="SSF46938">
    <property type="entry name" value="CRAL/TRIO N-terminal domain"/>
    <property type="match status" value="1"/>
</dbReference>
<dbReference type="GO" id="GO:0016020">
    <property type="term" value="C:membrane"/>
    <property type="evidence" value="ECO:0007669"/>
    <property type="project" value="TreeGrafter"/>
</dbReference>
<dbReference type="InterPro" id="IPR036273">
    <property type="entry name" value="CRAL/TRIO_N_dom_sf"/>
</dbReference>
<organism evidence="2 3">
    <name type="scientific">Rhynchophorus ferrugineus</name>
    <name type="common">Red palm weevil</name>
    <name type="synonym">Curculio ferrugineus</name>
    <dbReference type="NCBI Taxonomy" id="354439"/>
    <lineage>
        <taxon>Eukaryota</taxon>
        <taxon>Metazoa</taxon>
        <taxon>Ecdysozoa</taxon>
        <taxon>Arthropoda</taxon>
        <taxon>Hexapoda</taxon>
        <taxon>Insecta</taxon>
        <taxon>Pterygota</taxon>
        <taxon>Neoptera</taxon>
        <taxon>Endopterygota</taxon>
        <taxon>Coleoptera</taxon>
        <taxon>Polyphaga</taxon>
        <taxon>Cucujiformia</taxon>
        <taxon>Curculionidae</taxon>
        <taxon>Dryophthorinae</taxon>
        <taxon>Rhynchophorus</taxon>
    </lineage>
</organism>
<dbReference type="EMBL" id="JAACXV010014364">
    <property type="protein sequence ID" value="KAF7267918.1"/>
    <property type="molecule type" value="Genomic_DNA"/>
</dbReference>
<evidence type="ECO:0000313" key="2">
    <source>
        <dbReference type="EMBL" id="KAF7267918.1"/>
    </source>
</evidence>
<proteinExistence type="predicted"/>
<feature type="domain" description="CRAL-TRIO" evidence="1">
    <location>
        <begin position="160"/>
        <end position="306"/>
    </location>
</feature>
<dbReference type="PROSITE" id="PS50191">
    <property type="entry name" value="CRAL_TRIO"/>
    <property type="match status" value="1"/>
</dbReference>
<dbReference type="PANTHER" id="PTHR10174:SF234">
    <property type="entry name" value="SD01558P"/>
    <property type="match status" value="1"/>
</dbReference>
<name>A0A834HUW9_RHYFE</name>
<gene>
    <name evidence="2" type="ORF">GWI33_018868</name>
</gene>
<dbReference type="AlphaFoldDB" id="A0A834HUW9"/>
<dbReference type="Pfam" id="PF00650">
    <property type="entry name" value="CRAL_TRIO"/>
    <property type="match status" value="1"/>
</dbReference>
<protein>
    <recommendedName>
        <fullName evidence="1">CRAL-TRIO domain-containing protein</fullName>
    </recommendedName>
</protein>
<dbReference type="InterPro" id="IPR001251">
    <property type="entry name" value="CRAL-TRIO_dom"/>
</dbReference>
<dbReference type="SUPFAM" id="SSF52087">
    <property type="entry name" value="CRAL/TRIO domain"/>
    <property type="match status" value="1"/>
</dbReference>
<dbReference type="SMART" id="SM00516">
    <property type="entry name" value="SEC14"/>
    <property type="match status" value="1"/>
</dbReference>
<dbReference type="InterPro" id="IPR011074">
    <property type="entry name" value="CRAL/TRIO_N_dom"/>
</dbReference>
<dbReference type="OrthoDB" id="440711at2759"/>
<dbReference type="Proteomes" id="UP000625711">
    <property type="component" value="Unassembled WGS sequence"/>
</dbReference>
<dbReference type="Pfam" id="PF03765">
    <property type="entry name" value="CRAL_TRIO_N"/>
    <property type="match status" value="1"/>
</dbReference>
<sequence>MHLNLKYRVLPVLRFSAGYSPFGCALSVAIHLEKETVSPTKFKMPSDTDVVFELDLDEPPQHLQDWAKENIKENPDTRCLVLEDFRDMIFARGDCTPHRTDDDFLLRFLRGRKFNLESAYRLLVNYYEFREDNPEFFNNINIYKLLRIGCDSIITVPPYREQTGRRIILYRMGKWNPEKYSITELFQATLIALELAILEPRAQILGGIGMFDMSDLTLSQAYHMTPSIAHKIVQIMVTSFPMKIHAVHVVFQPWIFDIVYAMFKPFITGSMSDRIFFHGDDMDSLHKHIDPKHLPERYGGRHPDYDYSPWVEGFKRNKKLNEQMESIGYIINSEENSKEE</sequence>
<keyword evidence="3" id="KW-1185">Reference proteome</keyword>
<dbReference type="SMART" id="SM01100">
    <property type="entry name" value="CRAL_TRIO_N"/>
    <property type="match status" value="1"/>
</dbReference>
<accession>A0A834HUW9</accession>
<dbReference type="Gene3D" id="3.40.525.10">
    <property type="entry name" value="CRAL-TRIO lipid binding domain"/>
    <property type="match status" value="1"/>
</dbReference>
<dbReference type="Gene3D" id="1.10.8.20">
    <property type="entry name" value="N-terminal domain of phosphatidylinositol transfer protein sec14p"/>
    <property type="match status" value="1"/>
</dbReference>
<dbReference type="PANTHER" id="PTHR10174">
    <property type="entry name" value="ALPHA-TOCOPHEROL TRANSFER PROTEIN-RELATED"/>
    <property type="match status" value="1"/>
</dbReference>
<dbReference type="PRINTS" id="PR00180">
    <property type="entry name" value="CRETINALDHBP"/>
</dbReference>
<reference evidence="2" key="1">
    <citation type="submission" date="2020-08" db="EMBL/GenBank/DDBJ databases">
        <title>Genome sequencing and assembly of the red palm weevil Rhynchophorus ferrugineus.</title>
        <authorList>
            <person name="Dias G.B."/>
            <person name="Bergman C.M."/>
            <person name="Manee M."/>
        </authorList>
    </citation>
    <scope>NUCLEOTIDE SEQUENCE</scope>
    <source>
        <strain evidence="2">AA-2017</strain>
        <tissue evidence="2">Whole larva</tissue>
    </source>
</reference>